<dbReference type="PATRIC" id="fig|80852.17.peg.1127"/>
<evidence type="ECO:0000256" key="1">
    <source>
        <dbReference type="ARBA" id="ARBA00004651"/>
    </source>
</evidence>
<dbReference type="HOGENOM" id="CLU_000604_8_6_6"/>
<dbReference type="AlphaFoldDB" id="A0A090IKI0"/>
<dbReference type="GO" id="GO:0044874">
    <property type="term" value="P:lipoprotein localization to outer membrane"/>
    <property type="evidence" value="ECO:0007669"/>
    <property type="project" value="TreeGrafter"/>
</dbReference>
<feature type="transmembrane region" description="Helical" evidence="7">
    <location>
        <begin position="360"/>
        <end position="388"/>
    </location>
</feature>
<dbReference type="GeneID" id="28540664"/>
<sequence length="409" mass="45488">MLIKLAWRNLWRQKRRTLLTASALALALLLSLLMRSIQEGSYTANIENAARLSTGLIQLQNPEFKQSQSIDDLLPMSDDFIKLTKQQPNIEFALPRIETFSLAAANDKSKGVMVVGVDPNPETSYSGLAEKVIKGEYLSRDDKSVLMSEGLAQFFNLTIGDEIVLYGQGYRGQTAAGLYLIKGIVHFPMPELNNQLIYLPIKEASNLFSTEDQVTAWVLHTRDFSQLPQTVDELQIGYGSTVAVRPWNDLSPEMEQQIQIDRVSGIIMMYLLYGIVGFGLFATLLMMTLERQREFGVMLATGMVRAKLLKLLALESLFIGLLGIAIGLIIAAPILGYLYINPITLTGDTAQAMLEMGYEPIIPVLISSWLFIDQIMIVIGLLLLCLIYPLWRIYHLDIVSALKGGSHAG</sequence>
<dbReference type="InterPro" id="IPR003838">
    <property type="entry name" value="ABC3_permease_C"/>
</dbReference>
<evidence type="ECO:0000313" key="10">
    <source>
        <dbReference type="EMBL" id="CED71186.1"/>
    </source>
</evidence>
<dbReference type="PANTHER" id="PTHR30489">
    <property type="entry name" value="LIPOPROTEIN-RELEASING SYSTEM TRANSMEMBRANE PROTEIN LOLE"/>
    <property type="match status" value="1"/>
</dbReference>
<evidence type="ECO:0000256" key="7">
    <source>
        <dbReference type="SAM" id="Phobius"/>
    </source>
</evidence>
<keyword evidence="5 7" id="KW-1133">Transmembrane helix</keyword>
<dbReference type="EMBL" id="LN554846">
    <property type="protein sequence ID" value="CED71186.1"/>
    <property type="molecule type" value="Genomic_DNA"/>
</dbReference>
<evidence type="ECO:0000256" key="6">
    <source>
        <dbReference type="ARBA" id="ARBA00023136"/>
    </source>
</evidence>
<dbReference type="InterPro" id="IPR025857">
    <property type="entry name" value="MacB_PCD"/>
</dbReference>
<dbReference type="KEGG" id="awd:AWOD_I_1100"/>
<dbReference type="PANTHER" id="PTHR30489:SF0">
    <property type="entry name" value="LIPOPROTEIN-RELEASING SYSTEM TRANSMEMBRANE PROTEIN LOLE"/>
    <property type="match status" value="1"/>
</dbReference>
<dbReference type="GO" id="GO:0098797">
    <property type="term" value="C:plasma membrane protein complex"/>
    <property type="evidence" value="ECO:0007669"/>
    <property type="project" value="TreeGrafter"/>
</dbReference>
<feature type="transmembrane region" description="Helical" evidence="7">
    <location>
        <begin position="308"/>
        <end position="340"/>
    </location>
</feature>
<gene>
    <name evidence="10" type="ORF">AWOD_I_1100</name>
</gene>
<comment type="similarity">
    <text evidence="2">Belongs to the ABC-4 integral membrane protein family. LolC/E subfamily.</text>
</comment>
<keyword evidence="4 7" id="KW-0812">Transmembrane</keyword>
<proteinExistence type="inferred from homology"/>
<evidence type="ECO:0000256" key="2">
    <source>
        <dbReference type="ARBA" id="ARBA00005236"/>
    </source>
</evidence>
<feature type="domain" description="ABC3 transporter permease C-terminal" evidence="8">
    <location>
        <begin position="266"/>
        <end position="397"/>
    </location>
</feature>
<evidence type="ECO:0000259" key="8">
    <source>
        <dbReference type="Pfam" id="PF02687"/>
    </source>
</evidence>
<dbReference type="InterPro" id="IPR051447">
    <property type="entry name" value="Lipoprotein-release_system"/>
</dbReference>
<dbReference type="Proteomes" id="UP000032427">
    <property type="component" value="Chromosome 1"/>
</dbReference>
<evidence type="ECO:0000256" key="3">
    <source>
        <dbReference type="ARBA" id="ARBA00022475"/>
    </source>
</evidence>
<comment type="subcellular location">
    <subcellularLocation>
        <location evidence="1">Cell membrane</location>
        <topology evidence="1">Multi-pass membrane protein</topology>
    </subcellularLocation>
</comment>
<evidence type="ECO:0000256" key="4">
    <source>
        <dbReference type="ARBA" id="ARBA00022692"/>
    </source>
</evidence>
<dbReference type="OrthoDB" id="9770036at2"/>
<keyword evidence="6 7" id="KW-0472">Membrane</keyword>
<feature type="domain" description="MacB-like periplasmic core" evidence="9">
    <location>
        <begin position="17"/>
        <end position="235"/>
    </location>
</feature>
<reference evidence="11" key="1">
    <citation type="submission" date="2014-09" db="EMBL/GenBank/DDBJ databases">
        <authorList>
            <person name="Hjerde E."/>
        </authorList>
    </citation>
    <scope>NUCLEOTIDE SEQUENCE [LARGE SCALE GENOMIC DNA]</scope>
    <source>
        <strain evidence="11">06/09/139</strain>
    </source>
</reference>
<feature type="transmembrane region" description="Helical" evidence="7">
    <location>
        <begin position="267"/>
        <end position="287"/>
    </location>
</feature>
<dbReference type="Pfam" id="PF02687">
    <property type="entry name" value="FtsX"/>
    <property type="match status" value="1"/>
</dbReference>
<dbReference type="STRING" id="80852.AWOD_I_1100"/>
<dbReference type="Pfam" id="PF12704">
    <property type="entry name" value="MacB_PCD"/>
    <property type="match status" value="1"/>
</dbReference>
<evidence type="ECO:0000256" key="5">
    <source>
        <dbReference type="ARBA" id="ARBA00022989"/>
    </source>
</evidence>
<name>A0A090IKI0_9GAMM</name>
<organism evidence="10 11">
    <name type="scientific">Aliivibrio wodanis</name>
    <dbReference type="NCBI Taxonomy" id="80852"/>
    <lineage>
        <taxon>Bacteria</taxon>
        <taxon>Pseudomonadati</taxon>
        <taxon>Pseudomonadota</taxon>
        <taxon>Gammaproteobacteria</taxon>
        <taxon>Vibrionales</taxon>
        <taxon>Vibrionaceae</taxon>
        <taxon>Aliivibrio</taxon>
    </lineage>
</organism>
<keyword evidence="11" id="KW-1185">Reference proteome</keyword>
<accession>A0A090IKI0</accession>
<keyword evidence="3" id="KW-1003">Cell membrane</keyword>
<evidence type="ECO:0000313" key="11">
    <source>
        <dbReference type="Proteomes" id="UP000032427"/>
    </source>
</evidence>
<evidence type="ECO:0000259" key="9">
    <source>
        <dbReference type="Pfam" id="PF12704"/>
    </source>
</evidence>
<protein>
    <submittedName>
        <fullName evidence="10">Putative ABC transporter permease</fullName>
    </submittedName>
</protein>